<dbReference type="STRING" id="1230458.C484_16399"/>
<proteinExistence type="predicted"/>
<comment type="caution">
    <text evidence="1">The sequence shown here is derived from an EMBL/GenBank/DDBJ whole genome shotgun (WGS) entry which is preliminary data.</text>
</comment>
<dbReference type="EMBL" id="AOIL01000052">
    <property type="protein sequence ID" value="ELY88009.1"/>
    <property type="molecule type" value="Genomic_DNA"/>
</dbReference>
<dbReference type="AlphaFoldDB" id="L9ZNV1"/>
<reference evidence="1 2" key="1">
    <citation type="journal article" date="2014" name="PLoS Genet.">
        <title>Phylogenetically driven sequencing of extremely halophilic archaea reveals strategies for static and dynamic osmo-response.</title>
        <authorList>
            <person name="Becker E.A."/>
            <person name="Seitzer P.M."/>
            <person name="Tritt A."/>
            <person name="Larsen D."/>
            <person name="Krusor M."/>
            <person name="Yao A.I."/>
            <person name="Wu D."/>
            <person name="Madern D."/>
            <person name="Eisen J.A."/>
            <person name="Darling A.E."/>
            <person name="Facciotti M.T."/>
        </authorList>
    </citation>
    <scope>NUCLEOTIDE SEQUENCE [LARGE SCALE GENOMIC DNA]</scope>
    <source>
        <strain evidence="1 2">DSM 12281</strain>
    </source>
</reference>
<organism evidence="1 2">
    <name type="scientific">Natrialba taiwanensis DSM 12281</name>
    <dbReference type="NCBI Taxonomy" id="1230458"/>
    <lineage>
        <taxon>Archaea</taxon>
        <taxon>Methanobacteriati</taxon>
        <taxon>Methanobacteriota</taxon>
        <taxon>Stenosarchaea group</taxon>
        <taxon>Halobacteria</taxon>
        <taxon>Halobacteriales</taxon>
        <taxon>Natrialbaceae</taxon>
        <taxon>Natrialba</taxon>
    </lineage>
</organism>
<gene>
    <name evidence="1" type="ORF">C484_16399</name>
</gene>
<dbReference type="InterPro" id="IPR055985">
    <property type="entry name" value="DUF7563"/>
</dbReference>
<name>L9ZNV1_9EURY</name>
<sequence>MPTCDHCDAHVSERFARVFADEHGEILACTSCSANAGIAEAARERANRPSHD</sequence>
<evidence type="ECO:0000313" key="1">
    <source>
        <dbReference type="EMBL" id="ELY88009.1"/>
    </source>
</evidence>
<keyword evidence="2" id="KW-1185">Reference proteome</keyword>
<protein>
    <recommendedName>
        <fullName evidence="3">Small CPxCG-related zinc finger protein</fullName>
    </recommendedName>
</protein>
<evidence type="ECO:0008006" key="3">
    <source>
        <dbReference type="Google" id="ProtNLM"/>
    </source>
</evidence>
<dbReference type="Proteomes" id="UP000011648">
    <property type="component" value="Unassembled WGS sequence"/>
</dbReference>
<dbReference type="Pfam" id="PF24444">
    <property type="entry name" value="DUF7563"/>
    <property type="match status" value="1"/>
</dbReference>
<accession>L9ZNV1</accession>
<evidence type="ECO:0000313" key="2">
    <source>
        <dbReference type="Proteomes" id="UP000011648"/>
    </source>
</evidence>